<reference evidence="2 3" key="1">
    <citation type="submission" date="2024-01" db="EMBL/GenBank/DDBJ databases">
        <title>A draft genome for the cacao thread blight pathogen Marasmiellus scandens.</title>
        <authorList>
            <person name="Baruah I.K."/>
            <person name="Leung J."/>
            <person name="Bukari Y."/>
            <person name="Amoako-Attah I."/>
            <person name="Meinhardt L.W."/>
            <person name="Bailey B.A."/>
            <person name="Cohen S.P."/>
        </authorList>
    </citation>
    <scope>NUCLEOTIDE SEQUENCE [LARGE SCALE GENOMIC DNA]</scope>
    <source>
        <strain evidence="2 3">GH-19</strain>
    </source>
</reference>
<feature type="region of interest" description="Disordered" evidence="1">
    <location>
        <begin position="1"/>
        <end position="55"/>
    </location>
</feature>
<feature type="compositionally biased region" description="Polar residues" evidence="1">
    <location>
        <begin position="26"/>
        <end position="54"/>
    </location>
</feature>
<evidence type="ECO:0000256" key="1">
    <source>
        <dbReference type="SAM" id="MobiDB-lite"/>
    </source>
</evidence>
<proteinExistence type="predicted"/>
<evidence type="ECO:0008006" key="4">
    <source>
        <dbReference type="Google" id="ProtNLM"/>
    </source>
</evidence>
<gene>
    <name evidence="2" type="ORF">VKT23_017915</name>
</gene>
<evidence type="ECO:0000313" key="2">
    <source>
        <dbReference type="EMBL" id="KAK7438580.1"/>
    </source>
</evidence>
<organism evidence="2 3">
    <name type="scientific">Marasmiellus scandens</name>
    <dbReference type="NCBI Taxonomy" id="2682957"/>
    <lineage>
        <taxon>Eukaryota</taxon>
        <taxon>Fungi</taxon>
        <taxon>Dikarya</taxon>
        <taxon>Basidiomycota</taxon>
        <taxon>Agaricomycotina</taxon>
        <taxon>Agaricomycetes</taxon>
        <taxon>Agaricomycetidae</taxon>
        <taxon>Agaricales</taxon>
        <taxon>Marasmiineae</taxon>
        <taxon>Omphalotaceae</taxon>
        <taxon>Marasmiellus</taxon>
    </lineage>
</organism>
<keyword evidence="3" id="KW-1185">Reference proteome</keyword>
<evidence type="ECO:0000313" key="3">
    <source>
        <dbReference type="Proteomes" id="UP001498398"/>
    </source>
</evidence>
<comment type="caution">
    <text evidence="2">The sequence shown here is derived from an EMBL/GenBank/DDBJ whole genome shotgun (WGS) entry which is preliminary data.</text>
</comment>
<dbReference type="EMBL" id="JBANRG010000078">
    <property type="protein sequence ID" value="KAK7438580.1"/>
    <property type="molecule type" value="Genomic_DNA"/>
</dbReference>
<dbReference type="Proteomes" id="UP001498398">
    <property type="component" value="Unassembled WGS sequence"/>
</dbReference>
<accession>A0ABR1IUM9</accession>
<name>A0ABR1IUM9_9AGAR</name>
<protein>
    <recommendedName>
        <fullName evidence="4">F-box domain-containing protein</fullName>
    </recommendedName>
</protein>
<sequence length="485" mass="55482">MWSKLQLARKNPTRPYALGSRRNSDMEPQSSLSTLSSGKKVPSNVTSRSMPGNDSETRVKLLEASFTEKVDQGKGPTSLPIELLGEIGMYLEDSYDRLSFCLTSRTVYAEILPILYSSVEFKGFRICIEGIQWLMSVPRVSNSIREFVLRPSWDSSEREPRRSLMRPLGPTGVDYNMEWDREKSVISLLEDLAWRGSLQKLERFLWGGRDIPGDSLWKVLRDRCPRLKDIGTNVGPYLFNLRPESELFKFNDLKGFSITTETNIARADTSLHRPDPFPTEMWDMLIRRSPHLERLSLGGHFPMQFSFRSVDIFPIFSAIWPHLQSLSLEIGGPIIDIEFTKYPYDFYSRFRIFLSKHPNITDLRTHGFPEFICPDFLNLKFVATEMPKYTPRIKLHHTLEVLDLGGRPNAGVVAQEIGATLQCLPALRKFRVWMDFSHDTAHLKVYDAVKEYRDMLANTTGLEELSVICSTKGKVSLLLASAVLD</sequence>